<keyword evidence="4" id="KW-0328">Glycosyltransferase</keyword>
<evidence type="ECO:0000256" key="1">
    <source>
        <dbReference type="ARBA" id="ARBA00001936"/>
    </source>
</evidence>
<evidence type="ECO:0000313" key="13">
    <source>
        <dbReference type="Proteomes" id="UP000185491"/>
    </source>
</evidence>
<dbReference type="GO" id="GO:0016757">
    <property type="term" value="F:glycosyltransferase activity"/>
    <property type="evidence" value="ECO:0007669"/>
    <property type="project" value="UniProtKB-KW"/>
</dbReference>
<dbReference type="NCBIfam" id="NF010496">
    <property type="entry name" value="PRK13915.1"/>
    <property type="match status" value="1"/>
</dbReference>
<evidence type="ECO:0000256" key="10">
    <source>
        <dbReference type="ARBA" id="ARBA00048997"/>
    </source>
</evidence>
<evidence type="ECO:0000313" key="12">
    <source>
        <dbReference type="EMBL" id="APT92815.1"/>
    </source>
</evidence>
<dbReference type="PANTHER" id="PTHR48090">
    <property type="entry name" value="UNDECAPRENYL-PHOSPHATE 4-DEOXY-4-FORMAMIDO-L-ARABINOSE TRANSFERASE-RELATED"/>
    <property type="match status" value="1"/>
</dbReference>
<protein>
    <recommendedName>
        <fullName evidence="8">Glucosyl-3-phosphoglycerate synthase</fullName>
        <ecNumber evidence="7">2.4.1.266</ecNumber>
    </recommendedName>
</protein>
<evidence type="ECO:0000256" key="9">
    <source>
        <dbReference type="ARBA" id="ARBA00048689"/>
    </source>
</evidence>
<dbReference type="InterPro" id="IPR029044">
    <property type="entry name" value="Nucleotide-diphossugar_trans"/>
</dbReference>
<dbReference type="InterPro" id="IPR050256">
    <property type="entry name" value="Glycosyltransferase_2"/>
</dbReference>
<comment type="catalytic activity">
    <reaction evidence="9">
        <text>(2R)-3-phosphoglycerate + UDP-alpha-D-glucose = (2R)-2-O-(alpha-D-glucopyranosyl)-3-phospho-glycerate + UDP + H(+)</text>
        <dbReference type="Rhea" id="RHEA:31319"/>
        <dbReference type="ChEBI" id="CHEBI:15378"/>
        <dbReference type="ChEBI" id="CHEBI:58223"/>
        <dbReference type="ChEBI" id="CHEBI:58272"/>
        <dbReference type="ChEBI" id="CHEBI:58885"/>
        <dbReference type="ChEBI" id="CHEBI:62600"/>
        <dbReference type="EC" id="2.4.1.266"/>
    </reaction>
    <physiologicalReaction direction="left-to-right" evidence="9">
        <dbReference type="Rhea" id="RHEA:31320"/>
    </physiologicalReaction>
</comment>
<evidence type="ECO:0000256" key="8">
    <source>
        <dbReference type="ARBA" id="ARBA00040894"/>
    </source>
</evidence>
<evidence type="ECO:0000256" key="4">
    <source>
        <dbReference type="ARBA" id="ARBA00022676"/>
    </source>
</evidence>
<dbReference type="InterPro" id="IPR001173">
    <property type="entry name" value="Glyco_trans_2-like"/>
</dbReference>
<reference evidence="12 13" key="1">
    <citation type="submission" date="2014-08" db="EMBL/GenBank/DDBJ databases">
        <title>Complete genome sequence of Corynebacterium phocae M408/89/1(T)(=DSM 44612(T)), isolated from the common seal (Phoca vitulina).</title>
        <authorList>
            <person name="Ruckert C."/>
            <person name="Albersmeier A."/>
            <person name="Winkler A."/>
            <person name="Kalinowski J."/>
        </authorList>
    </citation>
    <scope>NUCLEOTIDE SEQUENCE [LARGE SCALE GENOMIC DNA]</scope>
    <source>
        <strain evidence="12 13">M408/89/1</strain>
    </source>
</reference>
<keyword evidence="13" id="KW-1185">Reference proteome</keyword>
<comment type="catalytic activity">
    <reaction evidence="10">
        <text>an NDP-alpha-D-glucose + (2R)-3-phosphoglycerate = (2R)-2-O-(alpha-D-glucopyranosyl)-3-phospho-glycerate + a ribonucleoside 5'-diphosphate + H(+)</text>
        <dbReference type="Rhea" id="RHEA:47244"/>
        <dbReference type="ChEBI" id="CHEBI:15378"/>
        <dbReference type="ChEBI" id="CHEBI:57930"/>
        <dbReference type="ChEBI" id="CHEBI:58272"/>
        <dbReference type="ChEBI" id="CHEBI:62600"/>
        <dbReference type="ChEBI" id="CHEBI:76533"/>
        <dbReference type="EC" id="2.4.1.266"/>
    </reaction>
    <physiologicalReaction direction="left-to-right" evidence="10">
        <dbReference type="Rhea" id="RHEA:47245"/>
    </physiologicalReaction>
</comment>
<dbReference type="Proteomes" id="UP000185491">
    <property type="component" value="Chromosome"/>
</dbReference>
<dbReference type="STRING" id="161895.CPHO_07855"/>
<dbReference type="OrthoDB" id="5011697at2"/>
<dbReference type="EC" id="2.4.1.266" evidence="7"/>
<comment type="cofactor">
    <cofactor evidence="2">
        <name>Mg(2+)</name>
        <dbReference type="ChEBI" id="CHEBI:18420"/>
    </cofactor>
</comment>
<feature type="domain" description="Glycosyltransferase 2-like" evidence="11">
    <location>
        <begin position="4"/>
        <end position="123"/>
    </location>
</feature>
<evidence type="ECO:0000256" key="2">
    <source>
        <dbReference type="ARBA" id="ARBA00001946"/>
    </source>
</evidence>
<dbReference type="RefSeq" id="WP_075734709.1">
    <property type="nucleotide sequence ID" value="NZ_CP009249.1"/>
</dbReference>
<dbReference type="Pfam" id="PF00535">
    <property type="entry name" value="Glycos_transf_2"/>
    <property type="match status" value="1"/>
</dbReference>
<dbReference type="KEGG" id="cpho:CPHO_07855"/>
<organism evidence="12 13">
    <name type="scientific">Corynebacterium phocae</name>
    <dbReference type="NCBI Taxonomy" id="161895"/>
    <lineage>
        <taxon>Bacteria</taxon>
        <taxon>Bacillati</taxon>
        <taxon>Actinomycetota</taxon>
        <taxon>Actinomycetes</taxon>
        <taxon>Mycobacteriales</taxon>
        <taxon>Corynebacteriaceae</taxon>
        <taxon>Corynebacterium</taxon>
    </lineage>
</organism>
<evidence type="ECO:0000256" key="5">
    <source>
        <dbReference type="ARBA" id="ARBA00022679"/>
    </source>
</evidence>
<evidence type="ECO:0000256" key="3">
    <source>
        <dbReference type="ARBA" id="ARBA00006739"/>
    </source>
</evidence>
<comment type="similarity">
    <text evidence="3">Belongs to the glycosyltransferase 2 family.</text>
</comment>
<dbReference type="Gene3D" id="3.90.550.10">
    <property type="entry name" value="Spore Coat Polysaccharide Biosynthesis Protein SpsA, Chain A"/>
    <property type="match status" value="1"/>
</dbReference>
<keyword evidence="5" id="KW-0808">Transferase</keyword>
<dbReference type="SUPFAM" id="SSF53448">
    <property type="entry name" value="Nucleotide-diphospho-sugar transferases"/>
    <property type="match status" value="1"/>
</dbReference>
<proteinExistence type="inferred from homology"/>
<accession>A0A1L7D3Y5</accession>
<evidence type="ECO:0000259" key="11">
    <source>
        <dbReference type="Pfam" id="PF00535"/>
    </source>
</evidence>
<evidence type="ECO:0000256" key="6">
    <source>
        <dbReference type="ARBA" id="ARBA00022842"/>
    </source>
</evidence>
<name>A0A1L7D3Y5_9CORY</name>
<dbReference type="PANTHER" id="PTHR48090:SF10">
    <property type="entry name" value="GLUCOSYL-3-PHOSPHOGLYCERATE SYNTHASE"/>
    <property type="match status" value="1"/>
</dbReference>
<keyword evidence="6" id="KW-0460">Magnesium</keyword>
<gene>
    <name evidence="12" type="ORF">CPHO_07855</name>
</gene>
<comment type="cofactor">
    <cofactor evidence="1">
        <name>Mn(2+)</name>
        <dbReference type="ChEBI" id="CHEBI:29035"/>
    </cofactor>
</comment>
<dbReference type="EMBL" id="CP009249">
    <property type="protein sequence ID" value="APT92815.1"/>
    <property type="molecule type" value="Genomic_DNA"/>
</dbReference>
<dbReference type="AlphaFoldDB" id="A0A1L7D3Y5"/>
<evidence type="ECO:0000256" key="7">
    <source>
        <dbReference type="ARBA" id="ARBA00039022"/>
    </source>
</evidence>
<sequence>MNVSVIIPALNEEQTVATVVRACLADNPVEVLVIDADSTDATAIRAREAGARVVNWREVMPGVTPRPGKGESLWRGVAAARGDVVCFIDADLTSATPGMVNALSAPFAEPRVQLVKATYPRTLSGKPTGGGRVTELSAKPLIREFFPHLMFIDQPLGGEYALRRSAARQLPFVDGYGVDIALLIDCAETFGVDSLAQVGLPARVHRNRPLHQLAPMAHTVARTILWRAGVLRTKPGAHREPLDRVG</sequence>
<dbReference type="CDD" id="cd04179">
    <property type="entry name" value="DPM_DPG-synthase_like"/>
    <property type="match status" value="1"/>
</dbReference>